<dbReference type="FunFam" id="3.40.720.10:FF:000121">
    <property type="entry name" value="Uncharacterized protein"/>
    <property type="match status" value="1"/>
</dbReference>
<dbReference type="STRING" id="403673.A0A177WPD3"/>
<accession>A0A177WPD3</accession>
<dbReference type="InterPro" id="IPR017850">
    <property type="entry name" value="Alkaline_phosphatase_core_sf"/>
</dbReference>
<dbReference type="Pfam" id="PF04185">
    <property type="entry name" value="Phosphoesterase"/>
    <property type="match status" value="1"/>
</dbReference>
<proteinExistence type="predicted"/>
<feature type="chain" id="PRO_5008077741" description="Phospholipase C" evidence="2">
    <location>
        <begin position="23"/>
        <end position="421"/>
    </location>
</feature>
<dbReference type="Gene3D" id="3.40.720.10">
    <property type="entry name" value="Alkaline Phosphatase, subunit A"/>
    <property type="match status" value="2"/>
</dbReference>
<dbReference type="PANTHER" id="PTHR31956:SF1">
    <property type="entry name" value="NON-SPECIFIC PHOSPHOLIPASE C1"/>
    <property type="match status" value="1"/>
</dbReference>
<feature type="signal peptide" evidence="2">
    <location>
        <begin position="1"/>
        <end position="22"/>
    </location>
</feature>
<dbReference type="EMBL" id="DS022306">
    <property type="protein sequence ID" value="OAJ41969.1"/>
    <property type="molecule type" value="Genomic_DNA"/>
</dbReference>
<dbReference type="GO" id="GO:0042578">
    <property type="term" value="F:phosphoric ester hydrolase activity"/>
    <property type="evidence" value="ECO:0007669"/>
    <property type="project" value="UniProtKB-ARBA"/>
</dbReference>
<dbReference type="VEuPathDB" id="FungiDB:BDEG_25488"/>
<gene>
    <name evidence="3" type="ORF">BDEG_25488</name>
</gene>
<reference evidence="3 4" key="2">
    <citation type="submission" date="2016-05" db="EMBL/GenBank/DDBJ databases">
        <title>Lineage-specific infection strategies underlie the spectrum of fungal disease in amphibians.</title>
        <authorList>
            <person name="Cuomo C.A."/>
            <person name="Farrer R.A."/>
            <person name="James T."/>
            <person name="Longcore J."/>
            <person name="Birren B."/>
        </authorList>
    </citation>
    <scope>NUCLEOTIDE SEQUENCE [LARGE SCALE GENOMIC DNA]</scope>
    <source>
        <strain evidence="3 4">JEL423</strain>
    </source>
</reference>
<keyword evidence="1" id="KW-0378">Hydrolase</keyword>
<evidence type="ECO:0000256" key="2">
    <source>
        <dbReference type="SAM" id="SignalP"/>
    </source>
</evidence>
<dbReference type="SUPFAM" id="SSF53649">
    <property type="entry name" value="Alkaline phosphatase-like"/>
    <property type="match status" value="1"/>
</dbReference>
<dbReference type="GO" id="GO:0009395">
    <property type="term" value="P:phospholipid catabolic process"/>
    <property type="evidence" value="ECO:0007669"/>
    <property type="project" value="TreeGrafter"/>
</dbReference>
<dbReference type="PANTHER" id="PTHR31956">
    <property type="entry name" value="NON-SPECIFIC PHOSPHOLIPASE C4-RELATED"/>
    <property type="match status" value="1"/>
</dbReference>
<dbReference type="AlphaFoldDB" id="A0A177WPD3"/>
<evidence type="ECO:0000313" key="4">
    <source>
        <dbReference type="Proteomes" id="UP000077115"/>
    </source>
</evidence>
<dbReference type="OrthoDB" id="5135119at2759"/>
<dbReference type="FunFam" id="3.40.720.10:FF:000067">
    <property type="entry name" value="Predicted protein"/>
    <property type="match status" value="1"/>
</dbReference>
<evidence type="ECO:0008006" key="5">
    <source>
        <dbReference type="Google" id="ProtNLM"/>
    </source>
</evidence>
<evidence type="ECO:0000313" key="3">
    <source>
        <dbReference type="EMBL" id="OAJ41969.1"/>
    </source>
</evidence>
<name>A0A177WPD3_BATDL</name>
<reference evidence="3 4" key="1">
    <citation type="submission" date="2006-10" db="EMBL/GenBank/DDBJ databases">
        <title>The Genome Sequence of Batrachochytrium dendrobatidis JEL423.</title>
        <authorList>
            <consortium name="The Broad Institute Genome Sequencing Platform"/>
            <person name="Birren B."/>
            <person name="Lander E."/>
            <person name="Galagan J."/>
            <person name="Cuomo C."/>
            <person name="Devon K."/>
            <person name="Jaffe D."/>
            <person name="Butler J."/>
            <person name="Alvarez P."/>
            <person name="Gnerre S."/>
            <person name="Grabherr M."/>
            <person name="Kleber M."/>
            <person name="Mauceli E."/>
            <person name="Brockman W."/>
            <person name="Young S."/>
            <person name="LaButti K."/>
            <person name="Sykes S."/>
            <person name="DeCaprio D."/>
            <person name="Crawford M."/>
            <person name="Koehrsen M."/>
            <person name="Engels R."/>
            <person name="Montgomery P."/>
            <person name="Pearson M."/>
            <person name="Howarth C."/>
            <person name="Larson L."/>
            <person name="White J."/>
            <person name="O'Leary S."/>
            <person name="Kodira C."/>
            <person name="Zeng Q."/>
            <person name="Yandava C."/>
            <person name="Alvarado L."/>
            <person name="Longcore J."/>
            <person name="James T."/>
        </authorList>
    </citation>
    <scope>NUCLEOTIDE SEQUENCE [LARGE SCALE GENOMIC DNA]</scope>
    <source>
        <strain evidence="3 4">JEL423</strain>
    </source>
</reference>
<dbReference type="InterPro" id="IPR007312">
    <property type="entry name" value="Phosphoesterase"/>
</dbReference>
<organism evidence="3 4">
    <name type="scientific">Batrachochytrium dendrobatidis (strain JEL423)</name>
    <dbReference type="NCBI Taxonomy" id="403673"/>
    <lineage>
        <taxon>Eukaryota</taxon>
        <taxon>Fungi</taxon>
        <taxon>Fungi incertae sedis</taxon>
        <taxon>Chytridiomycota</taxon>
        <taxon>Chytridiomycota incertae sedis</taxon>
        <taxon>Chytridiomycetes</taxon>
        <taxon>Rhizophydiales</taxon>
        <taxon>Rhizophydiales incertae sedis</taxon>
        <taxon>Batrachochytrium</taxon>
    </lineage>
</organism>
<sequence length="421" mass="46524">MKVSATVFSLVAIALHMPLALSAVLKSDAETADSRIKNVVVLVMENRSFDSILGRLQWDGIRSDIDGLTGNESNTLANGQVVPIQKGTNPAAGFDPNHGIVAVTEQIYGAGTVNAKGQQPTMAGFAQQGFVESKGNMDSVNQVMQAFGPDMFPVTYALAQEYTVIDNWFASVPGPTYPNRHFFHCATAAGYTANNGAFLGVPCRTIYENMADHGNSYKFYSPQLKSTPLLYRNLRNIYNWMRIKNMSTFFEDARAGSLPQYSFIDPDWLKNDNHPPNNLHAGEQYVKDIYEAIRAGPQWQNTVFVLTYDENGGFYDHVAPPTCVPRPDNINPDSNVGDFQFDRLGPRVPTIIISPYVSKGAVYHSDDTSRFFEHSSIPATLKKLFNLPNFLTPRDAAALTFDDVISLSEPRTDCIQTLPTV</sequence>
<dbReference type="eggNOG" id="ENOG502QPJ0">
    <property type="taxonomic scope" value="Eukaryota"/>
</dbReference>
<protein>
    <recommendedName>
        <fullName evidence="5">Phospholipase C</fullName>
    </recommendedName>
</protein>
<dbReference type="Proteomes" id="UP000077115">
    <property type="component" value="Unassembled WGS sequence"/>
</dbReference>
<evidence type="ECO:0000256" key="1">
    <source>
        <dbReference type="ARBA" id="ARBA00022801"/>
    </source>
</evidence>
<keyword evidence="2" id="KW-0732">Signal</keyword>